<evidence type="ECO:0000313" key="2">
    <source>
        <dbReference type="EMBL" id="CAF1632790.1"/>
    </source>
</evidence>
<feature type="compositionally biased region" description="Acidic residues" evidence="1">
    <location>
        <begin position="588"/>
        <end position="599"/>
    </location>
</feature>
<feature type="region of interest" description="Disordered" evidence="1">
    <location>
        <begin position="555"/>
        <end position="613"/>
    </location>
</feature>
<evidence type="ECO:0000313" key="3">
    <source>
        <dbReference type="Proteomes" id="UP000663834"/>
    </source>
</evidence>
<sequence>MSEKILRRRLHSKYKRNWRYETQNKALHEVLSMADVFEIPSTEEEEETNLRDDQPTLVNSFFNDHLSVHSVSVDSDTDSESEILKNESNNNCSDNEVDENDCYFEDFMDEMEMHNNNRTNPLYAGSPISVHDACVRLIRKIYRQMPSNKNQCNITIILHADGAPAVNVNNKSLWPIQATIAEIPVPLRDWKSAVMVFGAWLASTKPPRDSLLILIIIQLQALVNSKILLKQKDGSRVSYNVRVQQAIFDLPARAHFLNAVQYNGYDGCGDCCIKGVAIGRQIYFPFSEKTEEPKNHQFYLKNSKHNAHRSIQGIKGPTPLSSILQLPNQTPYDSMHLIYHGHVKTLLKFWRNMFDLKNNPMERTARIRKPTLRYDPSVYVLASFPKKNKHTIIPKHHVTIDAIDEHNGTLKSSGFVQSVRIIAEGTQAKCQERTTQYSRSTGREEVEIQPTNKDEDNDADNNHMYTSKSFHDKDDNDYLPPTTDFISTNNGTKPTLDFSLASGYKHNRNSGKHVISDDDDEIEEEETIYVTRGRSNTDCSKNTDDSPAASLVIDEHSSNDHNTQENRTNVLSNVNGKLSDISERISERDDDDDDDDDDLVLPQSRPKQSTSNEALVTEVSNIHKEFLSFRYNIEKRIKSLEKIFRILKNRKVLKERNDLMNIDDSPLPLKAPDPEVVLGIDASKFRFGFDEHTKFVRQIFRQARYASDPNLVLSNENMVIEIQNALKKRDKRLQSDDAYFKDTWQIVKESLRQLKHDHKRNSEYKTF</sequence>
<accession>A0A816D2R5</accession>
<reference evidence="2" key="1">
    <citation type="submission" date="2021-02" db="EMBL/GenBank/DDBJ databases">
        <authorList>
            <person name="Nowell W R."/>
        </authorList>
    </citation>
    <scope>NUCLEOTIDE SEQUENCE</scope>
</reference>
<dbReference type="OrthoDB" id="10060950at2759"/>
<feature type="region of interest" description="Disordered" evidence="1">
    <location>
        <begin position="432"/>
        <end position="461"/>
    </location>
</feature>
<feature type="compositionally biased region" description="Basic and acidic residues" evidence="1">
    <location>
        <begin position="555"/>
        <end position="564"/>
    </location>
</feature>
<organism evidence="2 3">
    <name type="scientific">Rotaria magnacalcarata</name>
    <dbReference type="NCBI Taxonomy" id="392030"/>
    <lineage>
        <taxon>Eukaryota</taxon>
        <taxon>Metazoa</taxon>
        <taxon>Spiralia</taxon>
        <taxon>Gnathifera</taxon>
        <taxon>Rotifera</taxon>
        <taxon>Eurotatoria</taxon>
        <taxon>Bdelloidea</taxon>
        <taxon>Philodinida</taxon>
        <taxon>Philodinidae</taxon>
        <taxon>Rotaria</taxon>
    </lineage>
</organism>
<dbReference type="EMBL" id="CAJNOW010014441">
    <property type="protein sequence ID" value="CAF1632790.1"/>
    <property type="molecule type" value="Genomic_DNA"/>
</dbReference>
<comment type="caution">
    <text evidence="2">The sequence shown here is derived from an EMBL/GenBank/DDBJ whole genome shotgun (WGS) entry which is preliminary data.</text>
</comment>
<gene>
    <name evidence="2" type="ORF">KQP761_LOCUS26527</name>
</gene>
<protein>
    <submittedName>
        <fullName evidence="2">Uncharacterized protein</fullName>
    </submittedName>
</protein>
<name>A0A816D2R5_9BILA</name>
<proteinExistence type="predicted"/>
<evidence type="ECO:0000256" key="1">
    <source>
        <dbReference type="SAM" id="MobiDB-lite"/>
    </source>
</evidence>
<dbReference type="Proteomes" id="UP000663834">
    <property type="component" value="Unassembled WGS sequence"/>
</dbReference>
<dbReference type="AlphaFoldDB" id="A0A816D2R5"/>
<feature type="compositionally biased region" description="Polar residues" evidence="1">
    <location>
        <begin position="565"/>
        <end position="576"/>
    </location>
</feature>